<dbReference type="InterPro" id="IPR016047">
    <property type="entry name" value="M23ase_b-sheet_dom"/>
</dbReference>
<dbReference type="InterPro" id="IPR050570">
    <property type="entry name" value="Cell_wall_metabolism_enzyme"/>
</dbReference>
<dbReference type="CDD" id="cd12797">
    <property type="entry name" value="M23_peptidase"/>
    <property type="match status" value="1"/>
</dbReference>
<comment type="caution">
    <text evidence="4">The sequence shown here is derived from an EMBL/GenBank/DDBJ whole genome shotgun (WGS) entry which is preliminary data.</text>
</comment>
<dbReference type="PANTHER" id="PTHR21666:SF289">
    <property type="entry name" value="L-ALA--D-GLU ENDOPEPTIDASE"/>
    <property type="match status" value="1"/>
</dbReference>
<dbReference type="SUPFAM" id="SSF51261">
    <property type="entry name" value="Duplicated hybrid motif"/>
    <property type="match status" value="1"/>
</dbReference>
<dbReference type="Proteomes" id="UP000548582">
    <property type="component" value="Unassembled WGS sequence"/>
</dbReference>
<evidence type="ECO:0000256" key="1">
    <source>
        <dbReference type="ARBA" id="ARBA00022729"/>
    </source>
</evidence>
<dbReference type="PANTHER" id="PTHR21666">
    <property type="entry name" value="PEPTIDASE-RELATED"/>
    <property type="match status" value="1"/>
</dbReference>
<dbReference type="Pfam" id="PF01551">
    <property type="entry name" value="Peptidase_M23"/>
    <property type="match status" value="1"/>
</dbReference>
<dbReference type="InterPro" id="IPR011055">
    <property type="entry name" value="Dup_hybrid_motif"/>
</dbReference>
<dbReference type="EMBL" id="JABBKX010000008">
    <property type="protein sequence ID" value="NMJ43458.1"/>
    <property type="molecule type" value="Genomic_DNA"/>
</dbReference>
<feature type="signal peptide" evidence="2">
    <location>
        <begin position="1"/>
        <end position="42"/>
    </location>
</feature>
<evidence type="ECO:0000313" key="4">
    <source>
        <dbReference type="EMBL" id="NMJ43458.1"/>
    </source>
</evidence>
<evidence type="ECO:0000259" key="3">
    <source>
        <dbReference type="Pfam" id="PF01551"/>
    </source>
</evidence>
<keyword evidence="1 2" id="KW-0732">Signal</keyword>
<gene>
    <name evidence="4" type="ORF">GWK16_19580</name>
</gene>
<feature type="chain" id="PRO_5032365447" evidence="2">
    <location>
        <begin position="43"/>
        <end position="183"/>
    </location>
</feature>
<organism evidence="4 5">
    <name type="scientific">Neoroseomonas marina</name>
    <dbReference type="NCBI Taxonomy" id="1232220"/>
    <lineage>
        <taxon>Bacteria</taxon>
        <taxon>Pseudomonadati</taxon>
        <taxon>Pseudomonadota</taxon>
        <taxon>Alphaproteobacteria</taxon>
        <taxon>Acetobacterales</taxon>
        <taxon>Acetobacteraceae</taxon>
        <taxon>Neoroseomonas</taxon>
    </lineage>
</organism>
<dbReference type="AlphaFoldDB" id="A0A848EJ93"/>
<evidence type="ECO:0000256" key="2">
    <source>
        <dbReference type="SAM" id="SignalP"/>
    </source>
</evidence>
<keyword evidence="5" id="KW-1185">Reference proteome</keyword>
<protein>
    <submittedName>
        <fullName evidence="4">M23 family metallopeptidase</fullName>
    </submittedName>
</protein>
<reference evidence="4 5" key="1">
    <citation type="submission" date="2020-03" db="EMBL/GenBank/DDBJ databases">
        <authorList>
            <person name="Sun Q."/>
        </authorList>
    </citation>
    <scope>NUCLEOTIDE SEQUENCE [LARGE SCALE GENOMIC DNA]</scope>
    <source>
        <strain evidence="4 5">JC162</strain>
    </source>
</reference>
<accession>A0A848EJ93</accession>
<evidence type="ECO:0000313" key="5">
    <source>
        <dbReference type="Proteomes" id="UP000548582"/>
    </source>
</evidence>
<sequence length="183" mass="19177">MGADRVAGDNDAVRPLRTLAPAGGVRTLVLAAALLAPAVASATPCPTALPVSGEYSSGFGYRGRGFHPGVDLRAPVGSQVRAAVGGTVVFAGRYYAYGVMIEIRHQDGSTARYAHLSGIARGLQVGDVVMPGQPIGAVGRTGRTTGPHLHVELRRDGRPMDPWPWLTRTACVEDTQVAEAPRR</sequence>
<dbReference type="GO" id="GO:0004222">
    <property type="term" value="F:metalloendopeptidase activity"/>
    <property type="evidence" value="ECO:0007669"/>
    <property type="project" value="TreeGrafter"/>
</dbReference>
<proteinExistence type="predicted"/>
<feature type="domain" description="M23ase beta-sheet core" evidence="3">
    <location>
        <begin position="66"/>
        <end position="162"/>
    </location>
</feature>
<dbReference type="Gene3D" id="2.70.70.10">
    <property type="entry name" value="Glucose Permease (Domain IIA)"/>
    <property type="match status" value="1"/>
</dbReference>
<name>A0A848EJ93_9PROT</name>